<dbReference type="CDD" id="cd23939">
    <property type="entry name" value="AGPR_1_C_LysY"/>
    <property type="match status" value="1"/>
</dbReference>
<keyword evidence="2 6" id="KW-0028">Amino-acid biosynthesis</keyword>
<dbReference type="GO" id="GO:0070401">
    <property type="term" value="F:NADP+ binding"/>
    <property type="evidence" value="ECO:0007669"/>
    <property type="project" value="InterPro"/>
</dbReference>
<feature type="binding site" evidence="6">
    <location>
        <position position="314"/>
    </location>
    <ligand>
        <name>NADP(+)</name>
        <dbReference type="ChEBI" id="CHEBI:58349"/>
    </ligand>
</feature>
<dbReference type="PANTHER" id="PTHR32338:SF11">
    <property type="entry name" value="[LYSW]-L-2-AMINOADIPATE_[LYSW]-L-GLUTAMATE PHOSPHATE REDUCTASE-RELATED"/>
    <property type="match status" value="1"/>
</dbReference>
<comment type="function">
    <text evidence="6">Catalyzes the NADPH-dependent reduction of [LysW]-aminoadipate 6-phosphate to yield [LysW]-aminoadipate 6-semialdehyde.</text>
</comment>
<dbReference type="GO" id="GO:0043870">
    <property type="term" value="F:N-acetyl-gamma-aminoadipyl-phosphate reductase activity"/>
    <property type="evidence" value="ECO:0007669"/>
    <property type="project" value="RHEA"/>
</dbReference>
<keyword evidence="4 6" id="KW-0560">Oxidoreductase</keyword>
<dbReference type="Gene3D" id="3.40.50.720">
    <property type="entry name" value="NAD(P)-binding Rossmann-like Domain"/>
    <property type="match status" value="1"/>
</dbReference>
<dbReference type="PANTHER" id="PTHR32338">
    <property type="entry name" value="N-ACETYL-GAMMA-GLUTAMYL-PHOSPHATE REDUCTASE, CHLOROPLASTIC-RELATED-RELATED"/>
    <property type="match status" value="1"/>
</dbReference>
<dbReference type="InterPro" id="IPR050085">
    <property type="entry name" value="AGPR"/>
</dbReference>
<feature type="active site" evidence="6">
    <location>
        <position position="150"/>
    </location>
</feature>
<dbReference type="UniPathway" id="UPA00033">
    <property type="reaction ID" value="UER00037"/>
</dbReference>
<evidence type="ECO:0000256" key="4">
    <source>
        <dbReference type="ARBA" id="ARBA00023002"/>
    </source>
</evidence>
<name>A0A399E5D3_9DEIN</name>
<dbReference type="EMBL" id="QWKX01000012">
    <property type="protein sequence ID" value="RIH78713.1"/>
    <property type="molecule type" value="Genomic_DNA"/>
</dbReference>
<comment type="caution">
    <text evidence="8">The sequence shown here is derived from an EMBL/GenBank/DDBJ whole genome shotgun (WGS) entry which is preliminary data.</text>
</comment>
<evidence type="ECO:0000256" key="1">
    <source>
        <dbReference type="ARBA" id="ARBA00022490"/>
    </source>
</evidence>
<feature type="binding site" evidence="6">
    <location>
        <begin position="13"/>
        <end position="16"/>
    </location>
    <ligand>
        <name>NADP(+)</name>
        <dbReference type="ChEBI" id="CHEBI:58349"/>
    </ligand>
</feature>
<comment type="subcellular location">
    <subcellularLocation>
        <location evidence="6">Cytoplasm</location>
    </subcellularLocation>
</comment>
<dbReference type="Gene3D" id="3.30.360.10">
    <property type="entry name" value="Dihydrodipicolinate Reductase, domain 2"/>
    <property type="match status" value="1"/>
</dbReference>
<dbReference type="SUPFAM" id="SSF55347">
    <property type="entry name" value="Glyceraldehyde-3-phosphate dehydrogenase-like, C-terminal domain"/>
    <property type="match status" value="1"/>
</dbReference>
<sequence>MSEKKTVSIVGASGYAGGEFLRLALGHPYLEVKQVTSRRMVGDPVTLVHPNLRGRTNLKFVDPASLEPCDILVLSMPHGVAAREFEKYQHLAPVIVDLSADFRLKNLDLYKKYYGEDHPRPDLVGQWVYANPELYREALKTANYIAGCGCNATATILGLYPLLQEGLLAPGPIFTTVLISTSAAGAEPSLASHHPERAGSLRAYKPTGHRHTAEIRENLPGHPELHLTAIATDRVRGILMTAQTFLRPGLSEKEVWGAYRKVYGAEPFIRMVKLKKGIHRYPDPKMVEGTNYCDVGFELEEETGRLVVIAAIDNLVKGTAGHALQSLNIRMGWPETAGLEFSGLHP</sequence>
<dbReference type="GO" id="GO:0019878">
    <property type="term" value="P:lysine biosynthetic process via aminoadipic acid"/>
    <property type="evidence" value="ECO:0007669"/>
    <property type="project" value="UniProtKB-UniRule"/>
</dbReference>
<evidence type="ECO:0000256" key="2">
    <source>
        <dbReference type="ARBA" id="ARBA00022605"/>
    </source>
</evidence>
<dbReference type="InterPro" id="IPR037535">
    <property type="entry name" value="LysY"/>
</dbReference>
<evidence type="ECO:0000313" key="8">
    <source>
        <dbReference type="EMBL" id="RIH78713.1"/>
    </source>
</evidence>
<dbReference type="GO" id="GO:0005737">
    <property type="term" value="C:cytoplasm"/>
    <property type="evidence" value="ECO:0007669"/>
    <property type="project" value="UniProtKB-SubCell"/>
</dbReference>
<dbReference type="HAMAP" id="MF_00150">
    <property type="entry name" value="ArgC_type1"/>
    <property type="match status" value="1"/>
</dbReference>
<dbReference type="OrthoDB" id="9801289at2"/>
<dbReference type="Proteomes" id="UP000266089">
    <property type="component" value="Unassembled WGS sequence"/>
</dbReference>
<protein>
    <recommendedName>
        <fullName evidence="6">[LysW]-L-2-aminoadipate 6-phosphate reductase</fullName>
        <ecNumber evidence="6">1.2.1.103</ecNumber>
    </recommendedName>
</protein>
<dbReference type="InterPro" id="IPR000534">
    <property type="entry name" value="Semialdehyde_DH_NAD-bd"/>
</dbReference>
<comment type="catalytic activity">
    <reaction evidence="6">
        <text>[amino-group carrier protein]-C-terminal-N-(1-carboxy-5-oxopentan-1-yl)-L-glutamine + phosphate + NADP(+) = [amino-group carrier protein]-C-terminal-N-(1-carboxy-5-phosphooxy-5-oxopentan-1-yl)-L-glutamine + NADPH + H(+)</text>
        <dbReference type="Rhea" id="RHEA:41948"/>
        <dbReference type="Rhea" id="RHEA-COMP:9712"/>
        <dbReference type="Rhea" id="RHEA-COMP:9714"/>
        <dbReference type="ChEBI" id="CHEBI:15378"/>
        <dbReference type="ChEBI" id="CHEBI:43474"/>
        <dbReference type="ChEBI" id="CHEBI:57783"/>
        <dbReference type="ChEBI" id="CHEBI:58349"/>
        <dbReference type="ChEBI" id="CHEBI:78499"/>
        <dbReference type="ChEBI" id="CHEBI:78501"/>
        <dbReference type="EC" id="1.2.1.103"/>
    </reaction>
</comment>
<evidence type="ECO:0000313" key="9">
    <source>
        <dbReference type="Proteomes" id="UP000266089"/>
    </source>
</evidence>
<dbReference type="Pfam" id="PF22698">
    <property type="entry name" value="Semialdhyde_dhC_1"/>
    <property type="match status" value="1"/>
</dbReference>
<feature type="binding site" evidence="6">
    <location>
        <begin position="37"/>
        <end position="39"/>
    </location>
    <ligand>
        <name>NADP(+)</name>
        <dbReference type="ChEBI" id="CHEBI:58349"/>
    </ligand>
</feature>
<gene>
    <name evidence="6 8" type="primary">lysY</name>
    <name evidence="8" type="ORF">Mcate_00732</name>
</gene>
<dbReference type="InterPro" id="IPR036291">
    <property type="entry name" value="NAD(P)-bd_dom_sf"/>
</dbReference>
<keyword evidence="5 6" id="KW-0457">Lysine biosynthesis</keyword>
<dbReference type="SMART" id="SM00859">
    <property type="entry name" value="Semialdhyde_dh"/>
    <property type="match status" value="1"/>
</dbReference>
<organism evidence="8 9">
    <name type="scientific">Meiothermus taiwanensis</name>
    <dbReference type="NCBI Taxonomy" id="172827"/>
    <lineage>
        <taxon>Bacteria</taxon>
        <taxon>Thermotogati</taxon>
        <taxon>Deinococcota</taxon>
        <taxon>Deinococci</taxon>
        <taxon>Thermales</taxon>
        <taxon>Thermaceae</taxon>
        <taxon>Meiothermus</taxon>
    </lineage>
</organism>
<dbReference type="GO" id="GO:0003942">
    <property type="term" value="F:N-acetyl-gamma-glutamyl-phosphate reductase activity"/>
    <property type="evidence" value="ECO:0007669"/>
    <property type="project" value="InterPro"/>
</dbReference>
<evidence type="ECO:0000259" key="7">
    <source>
        <dbReference type="SMART" id="SM00859"/>
    </source>
</evidence>
<reference evidence="8 9" key="1">
    <citation type="submission" date="2018-08" db="EMBL/GenBank/DDBJ databases">
        <title>Meiothermus cateniformans JCM 15151 genome sequencing project.</title>
        <authorList>
            <person name="Da Costa M.S."/>
            <person name="Albuquerque L."/>
            <person name="Raposo P."/>
            <person name="Froufe H.J.C."/>
            <person name="Barroso C.S."/>
            <person name="Egas C."/>
        </authorList>
    </citation>
    <scope>NUCLEOTIDE SEQUENCE [LARGE SCALE GENOMIC DNA]</scope>
    <source>
        <strain evidence="8 9">JCM 15151</strain>
    </source>
</reference>
<evidence type="ECO:0000256" key="3">
    <source>
        <dbReference type="ARBA" id="ARBA00022857"/>
    </source>
</evidence>
<dbReference type="InterPro" id="IPR000706">
    <property type="entry name" value="AGPR_type-1"/>
</dbReference>
<keyword evidence="1 6" id="KW-0963">Cytoplasm</keyword>
<dbReference type="NCBIfam" id="TIGR01850">
    <property type="entry name" value="argC"/>
    <property type="match status" value="1"/>
</dbReference>
<dbReference type="GO" id="GO:0006526">
    <property type="term" value="P:L-arginine biosynthetic process"/>
    <property type="evidence" value="ECO:0007669"/>
    <property type="project" value="InterPro"/>
</dbReference>
<feature type="domain" description="Semialdehyde dehydrogenase NAD-binding" evidence="7">
    <location>
        <begin position="6"/>
        <end position="142"/>
    </location>
</feature>
<dbReference type="Pfam" id="PF01118">
    <property type="entry name" value="Semialdhyde_dh"/>
    <property type="match status" value="1"/>
</dbReference>
<dbReference type="SUPFAM" id="SSF51735">
    <property type="entry name" value="NAD(P)-binding Rossmann-fold domains"/>
    <property type="match status" value="1"/>
</dbReference>
<accession>A0A399E5D3</accession>
<dbReference type="RefSeq" id="WP_027886513.1">
    <property type="nucleotide sequence ID" value="NZ_JBHSXZ010000034.1"/>
</dbReference>
<comment type="similarity">
    <text evidence="6">Belongs to the NAGSA dehydrogenase family. Type 1 subfamily. LysY sub-subfamily.</text>
</comment>
<dbReference type="InterPro" id="IPR058924">
    <property type="entry name" value="AGPR_dimerisation_dom"/>
</dbReference>
<keyword evidence="3 6" id="KW-0521">NADP</keyword>
<dbReference type="GO" id="GO:0051287">
    <property type="term" value="F:NAD binding"/>
    <property type="evidence" value="ECO:0007669"/>
    <property type="project" value="InterPro"/>
</dbReference>
<comment type="pathway">
    <text evidence="6">Amino-acid biosynthesis; L-lysine biosynthesis via AAA pathway; L-lysine from L-alpha-aminoadipate (Thermus route): step 3/5.</text>
</comment>
<evidence type="ECO:0000256" key="5">
    <source>
        <dbReference type="ARBA" id="ARBA00023154"/>
    </source>
</evidence>
<dbReference type="AlphaFoldDB" id="A0A399E5D3"/>
<dbReference type="CDD" id="cd24151">
    <property type="entry name" value="AGPR_1_N_LysY"/>
    <property type="match status" value="1"/>
</dbReference>
<proteinExistence type="inferred from homology"/>
<dbReference type="HAMAP" id="MF_02083">
    <property type="entry name" value="LysY"/>
    <property type="match status" value="1"/>
</dbReference>
<dbReference type="EC" id="1.2.1.103" evidence="6"/>
<evidence type="ECO:0000256" key="6">
    <source>
        <dbReference type="HAMAP-Rule" id="MF_02083"/>
    </source>
</evidence>